<evidence type="ECO:0000256" key="1">
    <source>
        <dbReference type="SAM" id="MobiDB-lite"/>
    </source>
</evidence>
<accession>A0ABX6R7Q0</accession>
<feature type="region of interest" description="Disordered" evidence="1">
    <location>
        <begin position="28"/>
        <end position="48"/>
    </location>
</feature>
<name>A0ABX6R7Q0_PSEMX</name>
<gene>
    <name evidence="2" type="ORF">H4W19_13000</name>
</gene>
<evidence type="ECO:0000313" key="2">
    <source>
        <dbReference type="EMBL" id="QND79270.1"/>
    </source>
</evidence>
<organism evidence="2 3">
    <name type="scientific">Pseudoxanthomonas mexicana</name>
    <dbReference type="NCBI Taxonomy" id="128785"/>
    <lineage>
        <taxon>Bacteria</taxon>
        <taxon>Pseudomonadati</taxon>
        <taxon>Pseudomonadota</taxon>
        <taxon>Gammaproteobacteria</taxon>
        <taxon>Lysobacterales</taxon>
        <taxon>Lysobacteraceae</taxon>
        <taxon>Pseudoxanthomonas</taxon>
    </lineage>
</organism>
<reference evidence="2 3" key="1">
    <citation type="submission" date="2020-08" db="EMBL/GenBank/DDBJ databases">
        <title>Streptomycin resistant and MDR strain, P. mexicana.</title>
        <authorList>
            <person name="Ganesh-kumar S."/>
            <person name="Zhe T."/>
            <person name="Yu Z."/>
            <person name="Min Y."/>
        </authorList>
    </citation>
    <scope>NUCLEOTIDE SEQUENCE [LARGE SCALE GENOMIC DNA]</scope>
    <source>
        <strain evidence="2 3">GTZY</strain>
    </source>
</reference>
<dbReference type="EMBL" id="CP060028">
    <property type="protein sequence ID" value="QND79270.1"/>
    <property type="molecule type" value="Genomic_DNA"/>
</dbReference>
<proteinExistence type="predicted"/>
<keyword evidence="3" id="KW-1185">Reference proteome</keyword>
<dbReference type="Proteomes" id="UP000515506">
    <property type="component" value="Chromosome"/>
</dbReference>
<evidence type="ECO:0000313" key="3">
    <source>
        <dbReference type="Proteomes" id="UP000515506"/>
    </source>
</evidence>
<sequence>MQTGTRKQWWQQLGGMSQGMLFLQGHIAHSDSPLPEPAPRHHVHDAAGQARHREAVQRLGARRLRAMTSLSLFR</sequence>
<protein>
    <submittedName>
        <fullName evidence="2">Uncharacterized protein</fullName>
    </submittedName>
</protein>
<dbReference type="RefSeq" id="WP_185894634.1">
    <property type="nucleotide sequence ID" value="NZ_CP060028.1"/>
</dbReference>